<name>A0A9W6YK01_9STRA</name>
<feature type="compositionally biased region" description="Low complexity" evidence="1">
    <location>
        <begin position="131"/>
        <end position="149"/>
    </location>
</feature>
<comment type="caution">
    <text evidence="2">The sequence shown here is derived from an EMBL/GenBank/DDBJ whole genome shotgun (WGS) entry which is preliminary data.</text>
</comment>
<reference evidence="2" key="1">
    <citation type="submission" date="2023-04" db="EMBL/GenBank/DDBJ databases">
        <title>Phytophthora lilii NBRC 32176.</title>
        <authorList>
            <person name="Ichikawa N."/>
            <person name="Sato H."/>
            <person name="Tonouchi N."/>
        </authorList>
    </citation>
    <scope>NUCLEOTIDE SEQUENCE</scope>
    <source>
        <strain evidence="2">NBRC 32176</strain>
    </source>
</reference>
<dbReference type="AlphaFoldDB" id="A0A9W6YK01"/>
<evidence type="ECO:0000313" key="2">
    <source>
        <dbReference type="EMBL" id="GMF65421.1"/>
    </source>
</evidence>
<protein>
    <submittedName>
        <fullName evidence="2">Unnamed protein product</fullName>
    </submittedName>
</protein>
<sequence length="179" mass="19721">MISPLISDLIASSRLVRRRDRSHPEIGLIPRSVSSMRSITSQSTMDKPPITLLSTTTGCPTVRCDKCNRPVRAQFEPAYCPYHRDRADPQSGWAFISRDEARLLNIMRENGWTEEALRDAIDLHAQETESRPASPTPSISSISDRTGSLRLDEPLDLSELSSSSSGMAVDLPSPGTPTD</sequence>
<organism evidence="2 3">
    <name type="scientific">Phytophthora lilii</name>
    <dbReference type="NCBI Taxonomy" id="2077276"/>
    <lineage>
        <taxon>Eukaryota</taxon>
        <taxon>Sar</taxon>
        <taxon>Stramenopiles</taxon>
        <taxon>Oomycota</taxon>
        <taxon>Peronosporomycetes</taxon>
        <taxon>Peronosporales</taxon>
        <taxon>Peronosporaceae</taxon>
        <taxon>Phytophthora</taxon>
    </lineage>
</organism>
<dbReference type="OrthoDB" id="102172at2759"/>
<keyword evidence="3" id="KW-1185">Reference proteome</keyword>
<evidence type="ECO:0000313" key="3">
    <source>
        <dbReference type="Proteomes" id="UP001165083"/>
    </source>
</evidence>
<evidence type="ECO:0000256" key="1">
    <source>
        <dbReference type="SAM" id="MobiDB-lite"/>
    </source>
</evidence>
<accession>A0A9W6YK01</accession>
<dbReference type="Proteomes" id="UP001165083">
    <property type="component" value="Unassembled WGS sequence"/>
</dbReference>
<gene>
    <name evidence="2" type="ORF">Plil01_001808900</name>
</gene>
<proteinExistence type="predicted"/>
<feature type="region of interest" description="Disordered" evidence="1">
    <location>
        <begin position="126"/>
        <end position="179"/>
    </location>
</feature>
<dbReference type="EMBL" id="BSXW01012466">
    <property type="protein sequence ID" value="GMF65421.1"/>
    <property type="molecule type" value="Genomic_DNA"/>
</dbReference>